<accession>A0A8J2WNS3</accession>
<sequence length="206" mass="22748">MKKVNPNSISVGSGINSGSRNYIISCNSHRRTTSSKPIRVTCGGCNFVEKLKTYFDVSCEHQPVSLNTLDPNFITQNISFRRNTPDGRPPWNSSTHVGSREYSSPKGSNPIKGSKNTTQHSKSQFASTSSARDSLWAFYLLELPQPIRSTCLGYTNAGSFVIGDESEFNCRPPAGLPNQKSDSSVANCLNWNFTDVKRNLNKSVKF</sequence>
<evidence type="ECO:0000256" key="1">
    <source>
        <dbReference type="SAM" id="MobiDB-lite"/>
    </source>
</evidence>
<name>A0A8J2WNS3_9CRUS</name>
<dbReference type="OrthoDB" id="10342572at2759"/>
<gene>
    <name evidence="2" type="ORF">DGAL_LOCUS13593</name>
</gene>
<evidence type="ECO:0000313" key="2">
    <source>
        <dbReference type="EMBL" id="CAH0110093.1"/>
    </source>
</evidence>
<dbReference type="AlphaFoldDB" id="A0A8J2WNS3"/>
<evidence type="ECO:0000313" key="3">
    <source>
        <dbReference type="Proteomes" id="UP000789390"/>
    </source>
</evidence>
<keyword evidence="3" id="KW-1185">Reference proteome</keyword>
<feature type="region of interest" description="Disordered" evidence="1">
    <location>
        <begin position="79"/>
        <end position="124"/>
    </location>
</feature>
<dbReference type="EMBL" id="CAKKLH010000299">
    <property type="protein sequence ID" value="CAH0110093.1"/>
    <property type="molecule type" value="Genomic_DNA"/>
</dbReference>
<protein>
    <submittedName>
        <fullName evidence="2">Uncharacterized protein</fullName>
    </submittedName>
</protein>
<feature type="compositionally biased region" description="Polar residues" evidence="1">
    <location>
        <begin position="91"/>
        <end position="107"/>
    </location>
</feature>
<reference evidence="2" key="1">
    <citation type="submission" date="2021-11" db="EMBL/GenBank/DDBJ databases">
        <authorList>
            <person name="Schell T."/>
        </authorList>
    </citation>
    <scope>NUCLEOTIDE SEQUENCE</scope>
    <source>
        <strain evidence="2">M5</strain>
    </source>
</reference>
<organism evidence="2 3">
    <name type="scientific">Daphnia galeata</name>
    <dbReference type="NCBI Taxonomy" id="27404"/>
    <lineage>
        <taxon>Eukaryota</taxon>
        <taxon>Metazoa</taxon>
        <taxon>Ecdysozoa</taxon>
        <taxon>Arthropoda</taxon>
        <taxon>Crustacea</taxon>
        <taxon>Branchiopoda</taxon>
        <taxon>Diplostraca</taxon>
        <taxon>Cladocera</taxon>
        <taxon>Anomopoda</taxon>
        <taxon>Daphniidae</taxon>
        <taxon>Daphnia</taxon>
    </lineage>
</organism>
<feature type="compositionally biased region" description="Polar residues" evidence="1">
    <location>
        <begin position="114"/>
        <end position="124"/>
    </location>
</feature>
<dbReference type="Proteomes" id="UP000789390">
    <property type="component" value="Unassembled WGS sequence"/>
</dbReference>
<proteinExistence type="predicted"/>
<comment type="caution">
    <text evidence="2">The sequence shown here is derived from an EMBL/GenBank/DDBJ whole genome shotgun (WGS) entry which is preliminary data.</text>
</comment>